<protein>
    <submittedName>
        <fullName evidence="3">Putative deoxyribonuclease ii</fullName>
    </submittedName>
</protein>
<dbReference type="AlphaFoldDB" id="L7ME36"/>
<accession>L7ME36</accession>
<dbReference type="EMBL" id="GACK01002784">
    <property type="protein sequence ID" value="JAA62250.1"/>
    <property type="molecule type" value="mRNA"/>
</dbReference>
<dbReference type="CDD" id="cd09120">
    <property type="entry name" value="PLDc_DNaseII_1"/>
    <property type="match status" value="1"/>
</dbReference>
<evidence type="ECO:0000256" key="1">
    <source>
        <dbReference type="ARBA" id="ARBA00007527"/>
    </source>
</evidence>
<evidence type="ECO:0000256" key="2">
    <source>
        <dbReference type="ARBA" id="ARBA00022801"/>
    </source>
</evidence>
<name>L7ME36_RHIPC</name>
<organism evidence="3">
    <name type="scientific">Rhipicephalus pulchellus</name>
    <name type="common">Yellow backed tick</name>
    <name type="synonym">Dermacentor pulchellus</name>
    <dbReference type="NCBI Taxonomy" id="72859"/>
    <lineage>
        <taxon>Eukaryota</taxon>
        <taxon>Metazoa</taxon>
        <taxon>Ecdysozoa</taxon>
        <taxon>Arthropoda</taxon>
        <taxon>Chelicerata</taxon>
        <taxon>Arachnida</taxon>
        <taxon>Acari</taxon>
        <taxon>Parasitiformes</taxon>
        <taxon>Ixodida</taxon>
        <taxon>Ixodoidea</taxon>
        <taxon>Ixodidae</taxon>
        <taxon>Rhipicephalinae</taxon>
        <taxon>Rhipicephalus</taxon>
        <taxon>Rhipicephalus</taxon>
    </lineage>
</organism>
<sequence length="391" mass="44684">GKECFDKSLKELVVSSCGDTLKKFNMTTIRIDALVFMVASIIVNCPFGDGKISCKNANGKDVDWFIVYKIPKTKPNTRSFKQPNGGEMAYYDHLSKKLRWTLLDSDINSTRNNPIWNTLAPIYKTGSNIAFLAYNDQPPHPFNGTRGGHTKGVLMAGNGMDMGAVWLQHSVPRFVDIVKKGYMYPNNGRENGQLFFCITFPLGTVEKISYHLHLQAANVYETRYRDWTDTYKLFSSLLRKEYVRKLSGVQVDFLLTRKSRPVLAIAKSHKWINDIYTVELIRQMNDSMTVQTWKNGVGGAQTMHCKGRYTVTDVEEVDVHTQKGLLAFSSSEDHSKWSVARNNGFFCFSSLNRMFSQWKRGGEITCIIDLPLAKLFRDSIFKQNQCRKKRE</sequence>
<evidence type="ECO:0000313" key="3">
    <source>
        <dbReference type="EMBL" id="JAA62250.1"/>
    </source>
</evidence>
<comment type="similarity">
    <text evidence="1">Belongs to the DNase II family.</text>
</comment>
<dbReference type="PANTHER" id="PTHR10858">
    <property type="entry name" value="DEOXYRIBONUCLEASE II"/>
    <property type="match status" value="1"/>
</dbReference>
<dbReference type="Pfam" id="PF03265">
    <property type="entry name" value="DNase_II"/>
    <property type="match status" value="1"/>
</dbReference>
<proteinExistence type="evidence at transcript level"/>
<reference evidence="3" key="2">
    <citation type="journal article" date="2015" name="J. Proteomics">
        <title>Sexual differences in the sialomes of the zebra tick, Rhipicephalus pulchellus.</title>
        <authorList>
            <person name="Tan A.W."/>
            <person name="Francischetti I.M."/>
            <person name="Slovak M."/>
            <person name="Kini R.M."/>
            <person name="Ribeiro J.M."/>
        </authorList>
    </citation>
    <scope>NUCLEOTIDE SEQUENCE</scope>
    <source>
        <tissue evidence="3">Salivary gland</tissue>
    </source>
</reference>
<dbReference type="GO" id="GO:0006309">
    <property type="term" value="P:apoptotic DNA fragmentation"/>
    <property type="evidence" value="ECO:0007669"/>
    <property type="project" value="TreeGrafter"/>
</dbReference>
<reference evidence="3" key="1">
    <citation type="submission" date="2012-11" db="EMBL/GenBank/DDBJ databases">
        <authorList>
            <person name="Lucero-Rivera Y.E."/>
            <person name="Tovar-Ramirez D."/>
        </authorList>
    </citation>
    <scope>NUCLEOTIDE SEQUENCE</scope>
    <source>
        <tissue evidence="3">Salivary gland</tissue>
    </source>
</reference>
<feature type="non-terminal residue" evidence="3">
    <location>
        <position position="1"/>
    </location>
</feature>
<keyword evidence="2" id="KW-0378">Hydrolase</keyword>
<dbReference type="GO" id="GO:0004531">
    <property type="term" value="F:deoxyribonuclease II activity"/>
    <property type="evidence" value="ECO:0007669"/>
    <property type="project" value="InterPro"/>
</dbReference>
<dbReference type="PANTHER" id="PTHR10858:SF23">
    <property type="entry name" value="DEOXYRIBONUCLEASE II"/>
    <property type="match status" value="1"/>
</dbReference>
<dbReference type="InterPro" id="IPR004947">
    <property type="entry name" value="DNase_II"/>
</dbReference>